<feature type="region of interest" description="Disordered" evidence="1">
    <location>
        <begin position="98"/>
        <end position="138"/>
    </location>
</feature>
<evidence type="ECO:0000256" key="1">
    <source>
        <dbReference type="SAM" id="MobiDB-lite"/>
    </source>
</evidence>
<dbReference type="KEGG" id="ckp:ckrop_0494"/>
<dbReference type="EMBL" id="CP001620">
    <property type="protein sequence ID" value="ACR17269.1"/>
    <property type="molecule type" value="Genomic_DNA"/>
</dbReference>
<feature type="region of interest" description="Disordered" evidence="1">
    <location>
        <begin position="47"/>
        <end position="75"/>
    </location>
</feature>
<sequence>MSSSLLIVLIVVLWLAVLAPLLLRNQGPVRRTSKALKETRVLYRGGSGSVASSGRLTKHVRRRSASPDVETEPTEDEYRLLDEDDVHFRAYDDRDAVYSGDSVHHGESDADDASVRDARSEAHSGENAGEYVEGDNTRDDEDVVVGELEPEDSDQSFAASSVVADDVDDAVTEPVDDAEFEEFVDDTDDTEDEASGSAGEAKDDQTASGEKSSVPVGVVDGDVIMDSSGAVQGVPELESAEAASSQDRGSRRGSRPVSVDKESADDVLTGEGRTSIVYGRDFGSDDAVAKDREKFPDAYDRPEDVVDYRDGDPAFEHAYDFADESDDEREERREAQRRSSTMLFEDGLDALSDEELEELARSEYDDIAVTDEDRAYVDRRRGRGVYDPELAERNARRRFTQRKRVLFGLAAVTVVLLVLGFAFGGAMWAGAVVGAVATGVYLAFLRKQAIEEQRLAARRLRRMRRARMGVRNAEDDHDDRAVSSRLRRPAGTVIETNDTDPELAELEYVDAADYFGVEEPDDMQDDGDYIDRQYDRYETDGNGRASVTHIRRVG</sequence>
<evidence type="ECO:0000256" key="2">
    <source>
        <dbReference type="SAM" id="Phobius"/>
    </source>
</evidence>
<feature type="transmembrane region" description="Helical" evidence="2">
    <location>
        <begin position="405"/>
        <end position="422"/>
    </location>
</feature>
<keyword evidence="2" id="KW-1133">Transmembrane helix</keyword>
<feature type="transmembrane region" description="Helical" evidence="2">
    <location>
        <begin position="428"/>
        <end position="445"/>
    </location>
</feature>
<accession>C4LHG4</accession>
<dbReference type="eggNOG" id="ENOG50334B8">
    <property type="taxonomic scope" value="Bacteria"/>
</dbReference>
<organism evidence="3 4">
    <name type="scientific">Corynebacterium kroppenstedtii (strain DSM 44385 / JCM 11950 / CIP 105744 / CCUG 35717)</name>
    <dbReference type="NCBI Taxonomy" id="645127"/>
    <lineage>
        <taxon>Bacteria</taxon>
        <taxon>Bacillati</taxon>
        <taxon>Actinomycetota</taxon>
        <taxon>Actinomycetes</taxon>
        <taxon>Mycobacteriales</taxon>
        <taxon>Corynebacteriaceae</taxon>
        <taxon>Corynebacterium</taxon>
    </lineage>
</organism>
<evidence type="ECO:0000313" key="3">
    <source>
        <dbReference type="EMBL" id="ACR17269.1"/>
    </source>
</evidence>
<dbReference type="NCBIfam" id="NF045516">
    <property type="entry name" value="GlpR"/>
    <property type="match status" value="1"/>
</dbReference>
<feature type="compositionally biased region" description="Low complexity" evidence="1">
    <location>
        <begin position="212"/>
        <end position="229"/>
    </location>
</feature>
<dbReference type="InterPro" id="IPR053779">
    <property type="entry name" value="GlpR"/>
</dbReference>
<keyword evidence="2" id="KW-0472">Membrane</keyword>
<dbReference type="OrthoDB" id="3696421at2"/>
<dbReference type="AlphaFoldDB" id="C4LHG4"/>
<feature type="compositionally biased region" description="Acidic residues" evidence="1">
    <location>
        <begin position="173"/>
        <end position="194"/>
    </location>
</feature>
<feature type="compositionally biased region" description="Basic and acidic residues" evidence="1">
    <location>
        <begin position="98"/>
        <end position="124"/>
    </location>
</feature>
<keyword evidence="4" id="KW-1185">Reference proteome</keyword>
<gene>
    <name evidence="3" type="ordered locus">ckrop_0494</name>
</gene>
<feature type="transmembrane region" description="Helical" evidence="2">
    <location>
        <begin position="6"/>
        <end position="23"/>
    </location>
</feature>
<dbReference type="RefSeq" id="WP_012731156.1">
    <property type="nucleotide sequence ID" value="NC_012704.1"/>
</dbReference>
<feature type="region of interest" description="Disordered" evidence="1">
    <location>
        <begin position="318"/>
        <end position="339"/>
    </location>
</feature>
<feature type="region of interest" description="Disordered" evidence="1">
    <location>
        <begin position="173"/>
        <end position="279"/>
    </location>
</feature>
<protein>
    <submittedName>
        <fullName evidence="3">Putative membrane protein</fullName>
    </submittedName>
</protein>
<dbReference type="HOGENOM" id="CLU_037505_0_0_11"/>
<reference evidence="3 4" key="1">
    <citation type="journal article" date="2008" name="J. Biotechnol.">
        <title>Ultrafast pyrosequencing of Corynebacterium kroppenstedtii DSM44385 revealed insights into the physiology of a lipophilic corynebacterium that lacks mycolic acids.</title>
        <authorList>
            <person name="Tauch A."/>
            <person name="Schneider J."/>
            <person name="Szczepanowski R."/>
            <person name="Tilker A."/>
            <person name="Viehoever P."/>
            <person name="Gartemann K.-H."/>
            <person name="Arnold W."/>
            <person name="Blom J."/>
            <person name="Brinkrolf K."/>
            <person name="Brune I."/>
            <person name="Goetker S."/>
            <person name="Weisshaar B."/>
            <person name="Goesmann A."/>
            <person name="Droege M."/>
            <person name="Puehler A."/>
        </authorList>
    </citation>
    <scope>NUCLEOTIDE SEQUENCE [LARGE SCALE GENOMIC DNA]</scope>
    <source>
        <strain evidence="4">DSM 44385 / JCM 11950 / CIP 105744 / CCUG 35717</strain>
    </source>
</reference>
<name>C4LHG4_CORK4</name>
<dbReference type="STRING" id="645127.ckrop_0494"/>
<dbReference type="Proteomes" id="UP000001473">
    <property type="component" value="Chromosome"/>
</dbReference>
<evidence type="ECO:0000313" key="4">
    <source>
        <dbReference type="Proteomes" id="UP000001473"/>
    </source>
</evidence>
<proteinExistence type="predicted"/>
<keyword evidence="2" id="KW-0812">Transmembrane</keyword>